<gene>
    <name evidence="7" type="ORF">GETHLI_10660</name>
</gene>
<dbReference type="Proteomes" id="UP001165069">
    <property type="component" value="Unassembled WGS sequence"/>
</dbReference>
<dbReference type="SUPFAM" id="SSF52540">
    <property type="entry name" value="P-loop containing nucleoside triphosphate hydrolases"/>
    <property type="match status" value="1"/>
</dbReference>
<name>A0ABQ5QCK1_9BACT</name>
<dbReference type="InterPro" id="IPR053930">
    <property type="entry name" value="RapZ-like_N"/>
</dbReference>
<feature type="domain" description="RapZ C-terminal" evidence="6">
    <location>
        <begin position="163"/>
        <end position="282"/>
    </location>
</feature>
<dbReference type="PIRSF" id="PIRSF005052">
    <property type="entry name" value="P-loopkin"/>
    <property type="match status" value="1"/>
</dbReference>
<dbReference type="Pfam" id="PF22740">
    <property type="entry name" value="PapZ_C"/>
    <property type="match status" value="1"/>
</dbReference>
<evidence type="ECO:0000256" key="3">
    <source>
        <dbReference type="ARBA" id="ARBA00023134"/>
    </source>
</evidence>
<keyword evidence="2 4" id="KW-0067">ATP-binding</keyword>
<dbReference type="Pfam" id="PF03668">
    <property type="entry name" value="RapZ-like_N"/>
    <property type="match status" value="1"/>
</dbReference>
<keyword evidence="8" id="KW-1185">Reference proteome</keyword>
<evidence type="ECO:0000256" key="4">
    <source>
        <dbReference type="HAMAP-Rule" id="MF_00636"/>
    </source>
</evidence>
<evidence type="ECO:0000256" key="2">
    <source>
        <dbReference type="ARBA" id="ARBA00022840"/>
    </source>
</evidence>
<dbReference type="NCBIfam" id="NF003828">
    <property type="entry name" value="PRK05416.1"/>
    <property type="match status" value="1"/>
</dbReference>
<sequence>MELIVVTGLSGAGRHSVLGALEDSGCTALDNVPPRLLEPLLELESKLQPGHERLVVGMDMRQPEFVQEFGPLMERVQGSSVRVQVVFVEAAEDVLLRRFSETRRPHHLALLGTAGEGIQRERELLAPIRALATTILDTSHLSLSELRLRIAALVPQLPARNTAVRLLSFGFKRGVPADADVVLDARFLPNPFYVEALKPLTGRDWPVQEYLLESHEYREFLERAESWLRWSLPLVQQEGRAYHTLAIGCTGGQHRSVALVEMLAHRLRNDVAALTIRHRELEG</sequence>
<dbReference type="InterPro" id="IPR053931">
    <property type="entry name" value="RapZ_C"/>
</dbReference>
<dbReference type="Gene3D" id="3.40.50.300">
    <property type="entry name" value="P-loop containing nucleotide triphosphate hydrolases"/>
    <property type="match status" value="1"/>
</dbReference>
<feature type="binding site" evidence="4">
    <location>
        <begin position="59"/>
        <end position="62"/>
    </location>
    <ligand>
        <name>GTP</name>
        <dbReference type="ChEBI" id="CHEBI:37565"/>
    </ligand>
</feature>
<evidence type="ECO:0000259" key="6">
    <source>
        <dbReference type="Pfam" id="PF22740"/>
    </source>
</evidence>
<protein>
    <submittedName>
        <fullName evidence="7">Nucleotide-binding protein</fullName>
    </submittedName>
</protein>
<dbReference type="InterPro" id="IPR027417">
    <property type="entry name" value="P-loop_NTPase"/>
</dbReference>
<dbReference type="RefSeq" id="WP_285571361.1">
    <property type="nucleotide sequence ID" value="NZ_BSDE01000001.1"/>
</dbReference>
<dbReference type="PANTHER" id="PTHR30448:SF0">
    <property type="entry name" value="RNASE ADAPTER PROTEIN RAPZ"/>
    <property type="match status" value="1"/>
</dbReference>
<evidence type="ECO:0000259" key="5">
    <source>
        <dbReference type="Pfam" id="PF03668"/>
    </source>
</evidence>
<organism evidence="7 8">
    <name type="scientific">Geothrix limicola</name>
    <dbReference type="NCBI Taxonomy" id="2927978"/>
    <lineage>
        <taxon>Bacteria</taxon>
        <taxon>Pseudomonadati</taxon>
        <taxon>Acidobacteriota</taxon>
        <taxon>Holophagae</taxon>
        <taxon>Holophagales</taxon>
        <taxon>Holophagaceae</taxon>
        <taxon>Geothrix</taxon>
    </lineage>
</organism>
<feature type="domain" description="RapZ-like N-terminal" evidence="5">
    <location>
        <begin position="1"/>
        <end position="151"/>
    </location>
</feature>
<comment type="caution">
    <text evidence="7">The sequence shown here is derived from an EMBL/GenBank/DDBJ whole genome shotgun (WGS) entry which is preliminary data.</text>
</comment>
<accession>A0ABQ5QCK1</accession>
<feature type="binding site" evidence="4">
    <location>
        <begin position="8"/>
        <end position="15"/>
    </location>
    <ligand>
        <name>ATP</name>
        <dbReference type="ChEBI" id="CHEBI:30616"/>
    </ligand>
</feature>
<proteinExistence type="inferred from homology"/>
<dbReference type="InterPro" id="IPR005337">
    <property type="entry name" value="RapZ-like"/>
</dbReference>
<keyword evidence="3 4" id="KW-0342">GTP-binding</keyword>
<evidence type="ECO:0000313" key="7">
    <source>
        <dbReference type="EMBL" id="GLH72564.1"/>
    </source>
</evidence>
<reference evidence="7 8" key="1">
    <citation type="journal article" date="2023" name="Antonie Van Leeuwenhoek">
        <title>Mesoterricola silvestris gen. nov., sp. nov., Mesoterricola sediminis sp. nov., Geothrix oryzae sp. nov., Geothrix edaphica sp. nov., Geothrix rubra sp. nov., and Geothrix limicola sp. nov., six novel members of Acidobacteriota isolated from soils.</title>
        <authorList>
            <person name="Itoh H."/>
            <person name="Sugisawa Y."/>
            <person name="Mise K."/>
            <person name="Xu Z."/>
            <person name="Kuniyasu M."/>
            <person name="Ushijima N."/>
            <person name="Kawano K."/>
            <person name="Kobayashi E."/>
            <person name="Shiratori Y."/>
            <person name="Masuda Y."/>
            <person name="Senoo K."/>
        </authorList>
    </citation>
    <scope>NUCLEOTIDE SEQUENCE [LARGE SCALE GENOMIC DNA]</scope>
    <source>
        <strain evidence="7 8">Red804</strain>
    </source>
</reference>
<dbReference type="HAMAP" id="MF_00636">
    <property type="entry name" value="RapZ_like"/>
    <property type="match status" value="1"/>
</dbReference>
<dbReference type="PANTHER" id="PTHR30448">
    <property type="entry name" value="RNASE ADAPTER PROTEIN RAPZ"/>
    <property type="match status" value="1"/>
</dbReference>
<evidence type="ECO:0000256" key="1">
    <source>
        <dbReference type="ARBA" id="ARBA00022741"/>
    </source>
</evidence>
<keyword evidence="1 4" id="KW-0547">Nucleotide-binding</keyword>
<evidence type="ECO:0000313" key="8">
    <source>
        <dbReference type="Proteomes" id="UP001165069"/>
    </source>
</evidence>
<dbReference type="EMBL" id="BSDE01000001">
    <property type="protein sequence ID" value="GLH72564.1"/>
    <property type="molecule type" value="Genomic_DNA"/>
</dbReference>